<evidence type="ECO:0000313" key="8">
    <source>
        <dbReference type="Proteomes" id="UP000887222"/>
    </source>
</evidence>
<dbReference type="InterPro" id="IPR001647">
    <property type="entry name" value="HTH_TetR"/>
</dbReference>
<dbReference type="SUPFAM" id="SSF46689">
    <property type="entry name" value="Homeodomain-like"/>
    <property type="match status" value="1"/>
</dbReference>
<evidence type="ECO:0000256" key="1">
    <source>
        <dbReference type="ARBA" id="ARBA00022491"/>
    </source>
</evidence>
<keyword evidence="8" id="KW-1185">Reference proteome</keyword>
<evidence type="ECO:0000259" key="6">
    <source>
        <dbReference type="PROSITE" id="PS50977"/>
    </source>
</evidence>
<dbReference type="Proteomes" id="UP000887222">
    <property type="component" value="Unassembled WGS sequence"/>
</dbReference>
<dbReference type="Gene3D" id="1.10.357.10">
    <property type="entry name" value="Tetracycline Repressor, domain 2"/>
    <property type="match status" value="1"/>
</dbReference>
<dbReference type="PRINTS" id="PR00455">
    <property type="entry name" value="HTHTETR"/>
</dbReference>
<gene>
    <name evidence="7" type="ORF">NCCP691_20960</name>
</gene>
<feature type="domain" description="HTH tetR-type" evidence="6">
    <location>
        <begin position="9"/>
        <end position="69"/>
    </location>
</feature>
<keyword evidence="3 5" id="KW-0238">DNA-binding</keyword>
<evidence type="ECO:0000256" key="3">
    <source>
        <dbReference type="ARBA" id="ARBA00023125"/>
    </source>
</evidence>
<protein>
    <submittedName>
        <fullName evidence="7">Transcriptional regulator</fullName>
    </submittedName>
</protein>
<dbReference type="EMBL" id="BPMK01000008">
    <property type="protein sequence ID" value="GIZ52082.1"/>
    <property type="molecule type" value="Genomic_DNA"/>
</dbReference>
<feature type="DNA-binding region" description="H-T-H motif" evidence="5">
    <location>
        <begin position="32"/>
        <end position="51"/>
    </location>
</feature>
<evidence type="ECO:0000313" key="7">
    <source>
        <dbReference type="EMBL" id="GIZ52082.1"/>
    </source>
</evidence>
<evidence type="ECO:0000256" key="5">
    <source>
        <dbReference type="PROSITE-ProRule" id="PRU00335"/>
    </source>
</evidence>
<dbReference type="InterPro" id="IPR009057">
    <property type="entry name" value="Homeodomain-like_sf"/>
</dbReference>
<dbReference type="InterPro" id="IPR023772">
    <property type="entry name" value="DNA-bd_HTH_TetR-type_CS"/>
</dbReference>
<dbReference type="PANTHER" id="PTHR30055">
    <property type="entry name" value="HTH-TYPE TRANSCRIPTIONAL REGULATOR RUTR"/>
    <property type="match status" value="1"/>
</dbReference>
<dbReference type="SUPFAM" id="SSF48498">
    <property type="entry name" value="Tetracyclin repressor-like, C-terminal domain"/>
    <property type="match status" value="1"/>
</dbReference>
<dbReference type="PANTHER" id="PTHR30055:SF187">
    <property type="entry name" value="TRANSCRIPTIONAL REGULATORY PROTEIN"/>
    <property type="match status" value="1"/>
</dbReference>
<dbReference type="PROSITE" id="PS50977">
    <property type="entry name" value="HTH_TETR_2"/>
    <property type="match status" value="1"/>
</dbReference>
<proteinExistence type="predicted"/>
<dbReference type="InterPro" id="IPR036271">
    <property type="entry name" value="Tet_transcr_reg_TetR-rel_C_sf"/>
</dbReference>
<dbReference type="InterPro" id="IPR050109">
    <property type="entry name" value="HTH-type_TetR-like_transc_reg"/>
</dbReference>
<keyword evidence="2" id="KW-0805">Transcription regulation</keyword>
<dbReference type="Pfam" id="PF00440">
    <property type="entry name" value="TetR_N"/>
    <property type="match status" value="1"/>
</dbReference>
<dbReference type="PROSITE" id="PS01081">
    <property type="entry name" value="HTH_TETR_1"/>
    <property type="match status" value="1"/>
</dbReference>
<organism evidence="7 8">
    <name type="scientific">Noviherbaspirillum aridicola</name>
    <dbReference type="NCBI Taxonomy" id="2849687"/>
    <lineage>
        <taxon>Bacteria</taxon>
        <taxon>Pseudomonadati</taxon>
        <taxon>Pseudomonadota</taxon>
        <taxon>Betaproteobacteria</taxon>
        <taxon>Burkholderiales</taxon>
        <taxon>Oxalobacteraceae</taxon>
        <taxon>Noviherbaspirillum</taxon>
    </lineage>
</organism>
<evidence type="ECO:0000256" key="2">
    <source>
        <dbReference type="ARBA" id="ARBA00023015"/>
    </source>
</evidence>
<comment type="caution">
    <text evidence="7">The sequence shown here is derived from an EMBL/GenBank/DDBJ whole genome shotgun (WGS) entry which is preliminary data.</text>
</comment>
<accession>A0ABQ4Q4U8</accession>
<sequence>MANDRTEKKSRKQEILDAALACFTEHGIDATTVEMIRERSGASVGSLYHHFGSKESIAAALYVESLAGHHALQKDMLARAKTAEDGIRAAVRAYVDWISGNPEKARFVLYSRSAISKSDAGAALLEHSRAQAGEILQWFQPHIAAGRMKKLPREVYGSLIIGPAHDYARLWLSGRAKTDIKSYRDLFADAAWAAVRPE</sequence>
<dbReference type="RefSeq" id="WP_220808246.1">
    <property type="nucleotide sequence ID" value="NZ_BPMK01000008.1"/>
</dbReference>
<name>A0ABQ4Q4U8_9BURK</name>
<keyword evidence="4" id="KW-0804">Transcription</keyword>
<reference evidence="7 8" key="1">
    <citation type="journal article" date="2022" name="Int. J. Syst. Evol. Microbiol.">
        <title>Noviherbaspirillum aridicola sp. nov., isolated from an arid soil in Pakistan.</title>
        <authorList>
            <person name="Khan I.U."/>
            <person name="Saqib M."/>
            <person name="Amin A."/>
            <person name="Hussain F."/>
            <person name="Li L."/>
            <person name="Liu Y.H."/>
            <person name="Fang B.Z."/>
            <person name="Ahmed I."/>
            <person name="Li W.J."/>
        </authorList>
    </citation>
    <scope>NUCLEOTIDE SEQUENCE [LARGE SCALE GENOMIC DNA]</scope>
    <source>
        <strain evidence="7 8">NCCP-691</strain>
    </source>
</reference>
<evidence type="ECO:0000256" key="4">
    <source>
        <dbReference type="ARBA" id="ARBA00023163"/>
    </source>
</evidence>
<keyword evidence="1" id="KW-0678">Repressor</keyword>